<evidence type="ECO:0000256" key="6">
    <source>
        <dbReference type="SAM" id="Phobius"/>
    </source>
</evidence>
<feature type="region of interest" description="Disordered" evidence="5">
    <location>
        <begin position="1041"/>
        <end position="1081"/>
    </location>
</feature>
<comment type="similarity">
    <text evidence="2">Belongs to the serine-aspartate repeat-containing protein (SDr) family.</text>
</comment>
<dbReference type="GO" id="GO:0005975">
    <property type="term" value="P:carbohydrate metabolic process"/>
    <property type="evidence" value="ECO:0007669"/>
    <property type="project" value="UniProtKB-ARBA"/>
</dbReference>
<feature type="region of interest" description="Disordered" evidence="5">
    <location>
        <begin position="827"/>
        <end position="862"/>
    </location>
</feature>
<dbReference type="PANTHER" id="PTHR36108">
    <property type="entry name" value="COLOSSIN-B-RELATED"/>
    <property type="match status" value="1"/>
</dbReference>
<dbReference type="Pfam" id="PF17210">
    <property type="entry name" value="SdrD_B"/>
    <property type="match status" value="3"/>
</dbReference>
<feature type="region of interest" description="Disordered" evidence="5">
    <location>
        <begin position="956"/>
        <end position="992"/>
    </location>
</feature>
<keyword evidence="6" id="KW-0472">Membrane</keyword>
<feature type="region of interest" description="Disordered" evidence="5">
    <location>
        <begin position="518"/>
        <end position="547"/>
    </location>
</feature>
<gene>
    <name evidence="8" type="ORF">CULCOIPH005_03610</name>
</gene>
<dbReference type="SUPFAM" id="SSF117074">
    <property type="entry name" value="Hypothetical protein PA1324"/>
    <property type="match status" value="3"/>
</dbReference>
<protein>
    <recommendedName>
        <fullName evidence="7">SD-repeat containing protein B domain-containing protein</fullName>
    </recommendedName>
</protein>
<comment type="subcellular location">
    <subcellularLocation>
        <location evidence="1">Secreted</location>
    </subcellularLocation>
</comment>
<dbReference type="AlphaFoldDB" id="A0ABD0BEG3"/>
<feature type="domain" description="SD-repeat containing protein B" evidence="7">
    <location>
        <begin position="430"/>
        <end position="564"/>
    </location>
</feature>
<evidence type="ECO:0000256" key="5">
    <source>
        <dbReference type="SAM" id="MobiDB-lite"/>
    </source>
</evidence>
<feature type="domain" description="SD-repeat containing protein B" evidence="7">
    <location>
        <begin position="878"/>
        <end position="998"/>
    </location>
</feature>
<evidence type="ECO:0000256" key="3">
    <source>
        <dbReference type="ARBA" id="ARBA00022525"/>
    </source>
</evidence>
<name>A0ABD0BEG3_CORUL</name>
<keyword evidence="3" id="KW-0964">Secreted</keyword>
<comment type="caution">
    <text evidence="8">The sequence shown here is derived from an EMBL/GenBank/DDBJ whole genome shotgun (WGS) entry which is preliminary data.</text>
</comment>
<dbReference type="InterPro" id="IPR013783">
    <property type="entry name" value="Ig-like_fold"/>
</dbReference>
<dbReference type="EMBL" id="BQFK01000001">
    <property type="protein sequence ID" value="GJJ42172.1"/>
    <property type="molecule type" value="Genomic_DNA"/>
</dbReference>
<evidence type="ECO:0000313" key="9">
    <source>
        <dbReference type="Proteomes" id="UP001205910"/>
    </source>
</evidence>
<evidence type="ECO:0000259" key="7">
    <source>
        <dbReference type="Pfam" id="PF17210"/>
    </source>
</evidence>
<dbReference type="InterPro" id="IPR033764">
    <property type="entry name" value="Sdr_B"/>
</dbReference>
<evidence type="ECO:0000256" key="2">
    <source>
        <dbReference type="ARBA" id="ARBA00007257"/>
    </source>
</evidence>
<keyword evidence="4" id="KW-0732">Signal</keyword>
<feature type="transmembrane region" description="Helical" evidence="6">
    <location>
        <begin position="1092"/>
        <end position="1111"/>
    </location>
</feature>
<accession>A0ABD0BEG3</accession>
<evidence type="ECO:0000256" key="1">
    <source>
        <dbReference type="ARBA" id="ARBA00004613"/>
    </source>
</evidence>
<keyword evidence="6" id="KW-0812">Transmembrane</keyword>
<feature type="region of interest" description="Disordered" evidence="5">
    <location>
        <begin position="443"/>
        <end position="477"/>
    </location>
</feature>
<feature type="domain" description="SD-repeat containing protein B" evidence="7">
    <location>
        <begin position="746"/>
        <end position="866"/>
    </location>
</feature>
<dbReference type="GO" id="GO:0005576">
    <property type="term" value="C:extracellular region"/>
    <property type="evidence" value="ECO:0007669"/>
    <property type="project" value="UniProtKB-SubCell"/>
</dbReference>
<proteinExistence type="inferred from homology"/>
<dbReference type="PANTHER" id="PTHR36108:SF13">
    <property type="entry name" value="COLOSSIN-B-RELATED"/>
    <property type="match status" value="1"/>
</dbReference>
<evidence type="ECO:0000256" key="4">
    <source>
        <dbReference type="ARBA" id="ARBA00022729"/>
    </source>
</evidence>
<dbReference type="Gene3D" id="2.60.40.10">
    <property type="entry name" value="Immunoglobulins"/>
    <property type="match status" value="3"/>
</dbReference>
<dbReference type="Proteomes" id="UP001205910">
    <property type="component" value="Unassembled WGS sequence"/>
</dbReference>
<keyword evidence="6" id="KW-1133">Transmembrane helix</keyword>
<feature type="compositionally biased region" description="Basic and acidic residues" evidence="5">
    <location>
        <begin position="840"/>
        <end position="861"/>
    </location>
</feature>
<organism evidence="8 9">
    <name type="scientific">Corynebacterium ulcerans</name>
    <dbReference type="NCBI Taxonomy" id="65058"/>
    <lineage>
        <taxon>Bacteria</taxon>
        <taxon>Bacillati</taxon>
        <taxon>Actinomycetota</taxon>
        <taxon>Actinomycetes</taxon>
        <taxon>Mycobacteriales</taxon>
        <taxon>Corynebacteriaceae</taxon>
        <taxon>Corynebacterium</taxon>
    </lineage>
</organism>
<feature type="compositionally biased region" description="Low complexity" evidence="5">
    <location>
        <begin position="962"/>
        <end position="983"/>
    </location>
</feature>
<feature type="compositionally biased region" description="Low complexity" evidence="5">
    <location>
        <begin position="1057"/>
        <end position="1080"/>
    </location>
</feature>
<evidence type="ECO:0000313" key="8">
    <source>
        <dbReference type="EMBL" id="GJJ42172.1"/>
    </source>
</evidence>
<reference evidence="8 9" key="1">
    <citation type="submission" date="2021-11" db="EMBL/GenBank/DDBJ databases">
        <title>Whole genome sequences of diphtheriae toxin producing Corynebacterium ulcerans isolates from cats in Osaka, Japan.</title>
        <authorList>
            <person name="Umeda K."/>
            <person name="Hirai Y."/>
        </authorList>
    </citation>
    <scope>NUCLEOTIDE SEQUENCE [LARGE SCALE GENOMIC DNA]</scope>
    <source>
        <strain evidence="8 9">12109B-1</strain>
    </source>
</reference>
<sequence length="1117" mass="119548">MDSYLNEVSPFNQPATKRLGRTVAAVVTATSVSFSGFLVPAASAEAASAYSDKIGRNEIGTEPLGKLNPEIAGGSQSVSVGDSVTYKYTVKTGFPQDPNNVTAQRWVRMVITQDPKVPFTEAPAAGKFGIPADAVVTQTGPNEWSVVLGAEYEAWQWGNTEAANAHNDGLFKVNNTAHPMWSTAEDLRATPWTSPTDLTIEIPAQVMNADGAASTGSLTVTSGRLADVSLEDKLSKAVFVSNDGNGTCTWDATYETKLVKQDVGYWVQNIRIASNPEEVKEYASLPTQYQDMRRYRPRLISGEAFVGDKKIGNLQPIYNGEDPQIGRLIGDLNITEDVPPFTSSEWLAPTVPVKVTYSYTNPCGTKVDEQYVKDNPQFVDPSPNVYSPYPTLQREYTYVEASGVYVGLVRPPEDASATAQFVFNQEDLVSLGDYVWFDRDADGKQGDKTTEPGVGGVKVSLLDGDGKPVNKPGTSEPYVLTTDDSGKYLFEKLPKGKYKVQFDASTVPADKLPEGISSFSDFTSKGATPDQKDGTDSDVTPGGLTSTTDVVDLQQDRTDIDAGLIAKARFSVSKVLDGTDAGKQVGTTARELADGKLVVEHKITVKNETPGIPGKAPQALDEPLSVPGFEIESLTVNETPVQKDGKEYLIAGEKDFKASEEKQEYLVKVTYKRAADNKATGELTKAEADAIGECSEQSGTGTTKGIVNKVYLGDETNEADTDTEKDKNNWDCVPVKGVDEPVGSVSVGDFVWIDSNRDGIQDADENGLAGVELQIVDSEGNPVKDINGEEVKNVTTGADGKYSFDNLPTLEDGKHYTVKVVKVPAGYEPTKTGQGTQDNDSSKDSAKTYKDLSQDGAKDDSLDFGFVEPDPDVPGSVSVGDFVWVDANGNGIQDEGEEGLSDVVLELVGPDGKPVTDVNGKLVENVTTRADGKYTFSDLPVLEEGQKYTVKVVDVPEGYEPTKTGEGTTDTDSSTDQAETTADLTKPDAEDNSLDFGFIKVEDPENPDFPDDEDPEGPSFNWKYLIPFALIPVIGALVWGSSQGSSSPGTPAPTAPKTPGSTTTPATAAPQAPESAAPKAPMKRQLAATGASVLYTLLAALLLVIAGVFLVRLRRQD</sequence>